<dbReference type="InterPro" id="IPR050413">
    <property type="entry name" value="TCR_beta_variable"/>
</dbReference>
<evidence type="ECO:0000259" key="3">
    <source>
        <dbReference type="PROSITE" id="PS50835"/>
    </source>
</evidence>
<dbReference type="SUPFAM" id="SSF48726">
    <property type="entry name" value="Immunoglobulin"/>
    <property type="match status" value="1"/>
</dbReference>
<reference evidence="4" key="3">
    <citation type="submission" date="2025-09" db="UniProtKB">
        <authorList>
            <consortium name="Ensembl"/>
        </authorList>
    </citation>
    <scope>IDENTIFICATION</scope>
</reference>
<dbReference type="PANTHER" id="PTHR23268">
    <property type="entry name" value="T-CELL RECEPTOR BETA CHAIN"/>
    <property type="match status" value="1"/>
</dbReference>
<organism evidence="4 5">
    <name type="scientific">Nothobranchius furzeri</name>
    <name type="common">Turquoise killifish</name>
    <dbReference type="NCBI Taxonomy" id="105023"/>
    <lineage>
        <taxon>Eukaryota</taxon>
        <taxon>Metazoa</taxon>
        <taxon>Chordata</taxon>
        <taxon>Craniata</taxon>
        <taxon>Vertebrata</taxon>
        <taxon>Euteleostomi</taxon>
        <taxon>Actinopterygii</taxon>
        <taxon>Neopterygii</taxon>
        <taxon>Teleostei</taxon>
        <taxon>Neoteleostei</taxon>
        <taxon>Acanthomorphata</taxon>
        <taxon>Ovalentaria</taxon>
        <taxon>Atherinomorphae</taxon>
        <taxon>Cyprinodontiformes</taxon>
        <taxon>Nothobranchiidae</taxon>
        <taxon>Nothobranchius</taxon>
    </lineage>
</organism>
<dbReference type="GeneTree" id="ENSGT00940000176957"/>
<feature type="domain" description="Ig-like" evidence="3">
    <location>
        <begin position="28"/>
        <end position="113"/>
    </location>
</feature>
<dbReference type="GO" id="GO:0005886">
    <property type="term" value="C:plasma membrane"/>
    <property type="evidence" value="ECO:0007669"/>
    <property type="project" value="TreeGrafter"/>
</dbReference>
<dbReference type="Proteomes" id="UP000694548">
    <property type="component" value="Chromosome sgr16"/>
</dbReference>
<dbReference type="AlphaFoldDB" id="A0A8C6VVR5"/>
<dbReference type="GO" id="GO:0002376">
    <property type="term" value="P:immune system process"/>
    <property type="evidence" value="ECO:0007669"/>
    <property type="project" value="UniProtKB-KW"/>
</dbReference>
<dbReference type="Gene3D" id="2.60.40.10">
    <property type="entry name" value="Immunoglobulins"/>
    <property type="match status" value="1"/>
</dbReference>
<dbReference type="InterPro" id="IPR013783">
    <property type="entry name" value="Ig-like_fold"/>
</dbReference>
<evidence type="ECO:0000256" key="2">
    <source>
        <dbReference type="ARBA" id="ARBA00022859"/>
    </source>
</evidence>
<dbReference type="Ensembl" id="ENSNFUT00015045758.1">
    <property type="protein sequence ID" value="ENSNFUP00015043848.1"/>
    <property type="gene ID" value="ENSNFUG00015020908.1"/>
</dbReference>
<evidence type="ECO:0000256" key="1">
    <source>
        <dbReference type="ARBA" id="ARBA00022729"/>
    </source>
</evidence>
<dbReference type="InterPro" id="IPR013106">
    <property type="entry name" value="Ig_V-set"/>
</dbReference>
<keyword evidence="2" id="KW-0391">Immunity</keyword>
<accession>A0A8C6VVR5</accession>
<dbReference type="CDD" id="cd00099">
    <property type="entry name" value="IgV"/>
    <property type="match status" value="1"/>
</dbReference>
<name>A0A8C6VVR5_NOTFU</name>
<keyword evidence="5" id="KW-1185">Reference proteome</keyword>
<proteinExistence type="predicted"/>
<dbReference type="InterPro" id="IPR007110">
    <property type="entry name" value="Ig-like_dom"/>
</dbReference>
<dbReference type="Pfam" id="PF07686">
    <property type="entry name" value="V-set"/>
    <property type="match status" value="1"/>
</dbReference>
<reference evidence="4" key="2">
    <citation type="submission" date="2025-08" db="UniProtKB">
        <authorList>
            <consortium name="Ensembl"/>
        </authorList>
    </citation>
    <scope>IDENTIFICATION</scope>
</reference>
<dbReference type="InterPro" id="IPR036179">
    <property type="entry name" value="Ig-like_dom_sf"/>
</dbReference>
<keyword evidence="1" id="KW-0732">Signal</keyword>
<sequence length="113" mass="12936">RRVRLFQRTRCYNACLAVTFHHNSPLIVAENRPVQITCRHDDSTLPQMLWYQQKQDTNSMTLIGYGYETSQNYEGQFGKQFKLTRKSAVEGALTVLKANVSHSAVYFCAASTQ</sequence>
<reference evidence="4" key="1">
    <citation type="submission" date="2014-08" db="EMBL/GenBank/DDBJ databases">
        <authorList>
            <person name="Senf B."/>
            <person name="Petzold A."/>
            <person name="Downie B.R."/>
            <person name="Koch P."/>
            <person name="Platzer M."/>
        </authorList>
    </citation>
    <scope>NUCLEOTIDE SEQUENCE [LARGE SCALE GENOMIC DNA]</scope>
    <source>
        <strain evidence="4">GRZ</strain>
    </source>
</reference>
<dbReference type="GO" id="GO:0007166">
    <property type="term" value="P:cell surface receptor signaling pathway"/>
    <property type="evidence" value="ECO:0007669"/>
    <property type="project" value="TreeGrafter"/>
</dbReference>
<dbReference type="PANTHER" id="PTHR23268:SF102">
    <property type="entry name" value="IMMUNOGLOBULIN V-SET DOMAIN-CONTAINING PROTEIN"/>
    <property type="match status" value="1"/>
</dbReference>
<evidence type="ECO:0000313" key="4">
    <source>
        <dbReference type="Ensembl" id="ENSNFUP00015043848.1"/>
    </source>
</evidence>
<evidence type="ECO:0000313" key="5">
    <source>
        <dbReference type="Proteomes" id="UP000694548"/>
    </source>
</evidence>
<protein>
    <recommendedName>
        <fullName evidence="3">Ig-like domain-containing protein</fullName>
    </recommendedName>
</protein>
<dbReference type="PROSITE" id="PS50835">
    <property type="entry name" value="IG_LIKE"/>
    <property type="match status" value="1"/>
</dbReference>